<feature type="domain" description="HTH lysR-type" evidence="5">
    <location>
        <begin position="1"/>
        <end position="58"/>
    </location>
</feature>
<dbReference type="GO" id="GO:0000976">
    <property type="term" value="F:transcription cis-regulatory region binding"/>
    <property type="evidence" value="ECO:0007669"/>
    <property type="project" value="TreeGrafter"/>
</dbReference>
<keyword evidence="7" id="KW-1185">Reference proteome</keyword>
<dbReference type="Proteomes" id="UP000094296">
    <property type="component" value="Unassembled WGS sequence"/>
</dbReference>
<dbReference type="RefSeq" id="WP_069644154.1">
    <property type="nucleotide sequence ID" value="NZ_MIJE01000034.1"/>
</dbReference>
<dbReference type="InterPro" id="IPR036390">
    <property type="entry name" value="WH_DNA-bd_sf"/>
</dbReference>
<reference evidence="6 7" key="1">
    <citation type="submission" date="2016-09" db="EMBL/GenBank/DDBJ databases">
        <title>Draft genome sequence for the type strain of Desulfuribacillus alkaliarsenatis AHT28, an obligately anaerobic, sulfidogenic bacterium isolated from Russian soda lake sediments.</title>
        <authorList>
            <person name="Abin C.A."/>
            <person name="Hollibaugh J.T."/>
        </authorList>
    </citation>
    <scope>NUCLEOTIDE SEQUENCE [LARGE SCALE GENOMIC DNA]</scope>
    <source>
        <strain evidence="6 7">AHT28</strain>
    </source>
</reference>
<dbReference type="PRINTS" id="PR00039">
    <property type="entry name" value="HTHLYSR"/>
</dbReference>
<evidence type="ECO:0000313" key="7">
    <source>
        <dbReference type="Proteomes" id="UP000094296"/>
    </source>
</evidence>
<dbReference type="Gene3D" id="1.10.10.10">
    <property type="entry name" value="Winged helix-like DNA-binding domain superfamily/Winged helix DNA-binding domain"/>
    <property type="match status" value="1"/>
</dbReference>
<evidence type="ECO:0000313" key="6">
    <source>
        <dbReference type="EMBL" id="OEF95882.1"/>
    </source>
</evidence>
<evidence type="ECO:0000259" key="5">
    <source>
        <dbReference type="PROSITE" id="PS50931"/>
    </source>
</evidence>
<dbReference type="PANTHER" id="PTHR30126">
    <property type="entry name" value="HTH-TYPE TRANSCRIPTIONAL REGULATOR"/>
    <property type="match status" value="1"/>
</dbReference>
<dbReference type="SUPFAM" id="SSF53850">
    <property type="entry name" value="Periplasmic binding protein-like II"/>
    <property type="match status" value="1"/>
</dbReference>
<dbReference type="InterPro" id="IPR036388">
    <property type="entry name" value="WH-like_DNA-bd_sf"/>
</dbReference>
<dbReference type="EMBL" id="MIJE01000034">
    <property type="protein sequence ID" value="OEF95882.1"/>
    <property type="molecule type" value="Genomic_DNA"/>
</dbReference>
<dbReference type="PANTHER" id="PTHR30126:SF64">
    <property type="entry name" value="HTH-TYPE TRANSCRIPTIONAL REGULATOR CITR"/>
    <property type="match status" value="1"/>
</dbReference>
<dbReference type="Gene3D" id="3.40.190.290">
    <property type="match status" value="1"/>
</dbReference>
<dbReference type="NCBIfam" id="NF040786">
    <property type="entry name" value="LysR_Sec_metab"/>
    <property type="match status" value="1"/>
</dbReference>
<comment type="caution">
    <text evidence="6">The sequence shown here is derived from an EMBL/GenBank/DDBJ whole genome shotgun (WGS) entry which is preliminary data.</text>
</comment>
<evidence type="ECO:0000256" key="4">
    <source>
        <dbReference type="ARBA" id="ARBA00023163"/>
    </source>
</evidence>
<keyword evidence="3" id="KW-0238">DNA-binding</keyword>
<dbReference type="STRING" id="766136.BHF68_10840"/>
<dbReference type="SUPFAM" id="SSF46785">
    <property type="entry name" value="Winged helix' DNA-binding domain"/>
    <property type="match status" value="1"/>
</dbReference>
<gene>
    <name evidence="6" type="ORF">BHF68_10840</name>
</gene>
<dbReference type="AlphaFoldDB" id="A0A1E5FZF4"/>
<evidence type="ECO:0000256" key="3">
    <source>
        <dbReference type="ARBA" id="ARBA00023125"/>
    </source>
</evidence>
<dbReference type="CDD" id="cd08420">
    <property type="entry name" value="PBP2_CysL_like"/>
    <property type="match status" value="1"/>
</dbReference>
<protein>
    <recommendedName>
        <fullName evidence="5">HTH lysR-type domain-containing protein</fullName>
    </recommendedName>
</protein>
<dbReference type="GO" id="GO:0003700">
    <property type="term" value="F:DNA-binding transcription factor activity"/>
    <property type="evidence" value="ECO:0007669"/>
    <property type="project" value="InterPro"/>
</dbReference>
<dbReference type="InterPro" id="IPR047788">
    <property type="entry name" value="LysR-like_Sec_metab"/>
</dbReference>
<dbReference type="PROSITE" id="PS50931">
    <property type="entry name" value="HTH_LYSR"/>
    <property type="match status" value="1"/>
</dbReference>
<proteinExistence type="inferred from homology"/>
<comment type="similarity">
    <text evidence="1">Belongs to the LysR transcriptional regulatory family.</text>
</comment>
<dbReference type="InterPro" id="IPR000847">
    <property type="entry name" value="LysR_HTH_N"/>
</dbReference>
<accession>A0A1E5FZF4</accession>
<dbReference type="FunFam" id="1.10.10.10:FF:000001">
    <property type="entry name" value="LysR family transcriptional regulator"/>
    <property type="match status" value="1"/>
</dbReference>
<dbReference type="Pfam" id="PF03466">
    <property type="entry name" value="LysR_substrate"/>
    <property type="match status" value="1"/>
</dbReference>
<dbReference type="Pfam" id="PF00126">
    <property type="entry name" value="HTH_1"/>
    <property type="match status" value="1"/>
</dbReference>
<organism evidence="6 7">
    <name type="scientific">Desulfuribacillus alkaliarsenatis</name>
    <dbReference type="NCBI Taxonomy" id="766136"/>
    <lineage>
        <taxon>Bacteria</taxon>
        <taxon>Bacillati</taxon>
        <taxon>Bacillota</taxon>
        <taxon>Desulfuribacillia</taxon>
        <taxon>Desulfuribacillales</taxon>
        <taxon>Desulfuribacillaceae</taxon>
        <taxon>Desulfuribacillus</taxon>
    </lineage>
</organism>
<evidence type="ECO:0000256" key="1">
    <source>
        <dbReference type="ARBA" id="ARBA00009437"/>
    </source>
</evidence>
<keyword evidence="2" id="KW-0805">Transcription regulation</keyword>
<sequence length="305" mass="34158">MNYSQLEAFIDLVETKSFSHTAQRLSVSQPAITQRINALEKSLGCALFNRKGDDLIVTQAGCYLYTQGKAIIAMWKATYLRIQDIKNSPYGSLHIGASTIPSQFFISPIIKSFRNSYPHIKLQVQVAGTEQVVGWLQDKKVDVGIIGSRPDKQQWLTSFPVAKDELQLIVPMCHQWASRQAITIDELKDSTFIVREKHSGTRKILEKALAEHELELETLPILGEFGSTDAVIAAVESGLGVSFVSKFAAERSIYLQKVRSIPVTNLHIERELYCVTNTNNITLSTTKFIDFIKEHTQNALSEVKS</sequence>
<name>A0A1E5FZF4_9FIRM</name>
<evidence type="ECO:0000256" key="2">
    <source>
        <dbReference type="ARBA" id="ARBA00023015"/>
    </source>
</evidence>
<dbReference type="InterPro" id="IPR005119">
    <property type="entry name" value="LysR_subst-bd"/>
</dbReference>
<keyword evidence="4" id="KW-0804">Transcription</keyword>